<protein>
    <submittedName>
        <fullName evidence="2">Uncharacterized protein</fullName>
    </submittedName>
</protein>
<dbReference type="OrthoDB" id="5125330at2"/>
<keyword evidence="1" id="KW-0812">Transmembrane</keyword>
<dbReference type="EMBL" id="RKHJ01000001">
    <property type="protein sequence ID" value="ROR66232.1"/>
    <property type="molecule type" value="Genomic_DNA"/>
</dbReference>
<gene>
    <name evidence="2" type="ORF">EDD26_1613</name>
</gene>
<dbReference type="AlphaFoldDB" id="A0A3N2ATY5"/>
<keyword evidence="3" id="KW-1185">Reference proteome</keyword>
<keyword evidence="1" id="KW-1133">Transmembrane helix</keyword>
<name>A0A3N2ATY5_9MICO</name>
<feature type="transmembrane region" description="Helical" evidence="1">
    <location>
        <begin position="88"/>
        <end position="106"/>
    </location>
</feature>
<dbReference type="RefSeq" id="WP_123697240.1">
    <property type="nucleotide sequence ID" value="NZ_RKHJ01000001.1"/>
</dbReference>
<organism evidence="2 3">
    <name type="scientific">Agrococcus jenensis</name>
    <dbReference type="NCBI Taxonomy" id="46353"/>
    <lineage>
        <taxon>Bacteria</taxon>
        <taxon>Bacillati</taxon>
        <taxon>Actinomycetota</taxon>
        <taxon>Actinomycetes</taxon>
        <taxon>Micrococcales</taxon>
        <taxon>Microbacteriaceae</taxon>
        <taxon>Agrococcus</taxon>
    </lineage>
</organism>
<evidence type="ECO:0000313" key="3">
    <source>
        <dbReference type="Proteomes" id="UP000275456"/>
    </source>
</evidence>
<comment type="caution">
    <text evidence="2">The sequence shown here is derived from an EMBL/GenBank/DDBJ whole genome shotgun (WGS) entry which is preliminary data.</text>
</comment>
<evidence type="ECO:0000256" key="1">
    <source>
        <dbReference type="SAM" id="Phobius"/>
    </source>
</evidence>
<feature type="transmembrane region" description="Helical" evidence="1">
    <location>
        <begin position="51"/>
        <end position="68"/>
    </location>
</feature>
<evidence type="ECO:0000313" key="2">
    <source>
        <dbReference type="EMBL" id="ROR66232.1"/>
    </source>
</evidence>
<accession>A0A3N2ATY5</accession>
<proteinExistence type="predicted"/>
<dbReference type="Proteomes" id="UP000275456">
    <property type="component" value="Unassembled WGS sequence"/>
</dbReference>
<sequence length="111" mass="11100">MPLQPGLSPSCAAVTSGANTGWIGLLWPLAVAAAGFAAYRLLTRGSGVGRSAVVVVLAVCAIAANPIVEYTLLNAVPQSWDEPPGTGALTAALFALAGLVLATTAGRRTRA</sequence>
<reference evidence="2 3" key="1">
    <citation type="submission" date="2018-11" db="EMBL/GenBank/DDBJ databases">
        <title>Sequencing the genomes of 1000 actinobacteria strains.</title>
        <authorList>
            <person name="Klenk H.-P."/>
        </authorList>
    </citation>
    <scope>NUCLEOTIDE SEQUENCE [LARGE SCALE GENOMIC DNA]</scope>
    <source>
        <strain evidence="2 3">DSM 9580</strain>
    </source>
</reference>
<feature type="transmembrane region" description="Helical" evidence="1">
    <location>
        <begin position="20"/>
        <end position="39"/>
    </location>
</feature>
<keyword evidence="1" id="KW-0472">Membrane</keyword>